<keyword evidence="6" id="KW-0238">DNA-binding</keyword>
<dbReference type="EMBL" id="RBPQ01000104">
    <property type="protein sequence ID" value="RMO28823.1"/>
    <property type="molecule type" value="Genomic_DNA"/>
</dbReference>
<sequence>MRILAATNLNLEDMVRSGRFREDLLYRLNVITLNLPALRERSEDILTLADRFLARFVKEYARPARGFSEEARAALLNYRWPGNIRELRNVIERASIICPQERVEVSHLGMAEQPTNNAPRVGAALSLDELEKAHIGAVLATSETLDQAAKTLGIDASTLYRKRKQYNL</sequence>
<keyword evidence="3" id="KW-0067">ATP-binding</keyword>
<dbReference type="InterPro" id="IPR002197">
    <property type="entry name" value="HTH_Fis"/>
</dbReference>
<proteinExistence type="predicted"/>
<dbReference type="InterPro" id="IPR027417">
    <property type="entry name" value="P-loop_NTPase"/>
</dbReference>
<dbReference type="GO" id="GO:0005524">
    <property type="term" value="F:ATP binding"/>
    <property type="evidence" value="ECO:0007669"/>
    <property type="project" value="UniProtKB-KW"/>
</dbReference>
<gene>
    <name evidence="9" type="ORF">ALQ44_101996</name>
</gene>
<dbReference type="Gene3D" id="1.10.8.60">
    <property type="match status" value="1"/>
</dbReference>
<dbReference type="PROSITE" id="PS50045">
    <property type="entry name" value="SIGMA54_INTERACT_4"/>
    <property type="match status" value="1"/>
</dbReference>
<organism evidence="9 10">
    <name type="scientific">Pseudomonas syringae pv. pisi</name>
    <dbReference type="NCBI Taxonomy" id="59510"/>
    <lineage>
        <taxon>Bacteria</taxon>
        <taxon>Pseudomonadati</taxon>
        <taxon>Pseudomonadota</taxon>
        <taxon>Gammaproteobacteria</taxon>
        <taxon>Pseudomonadales</taxon>
        <taxon>Pseudomonadaceae</taxon>
        <taxon>Pseudomonas</taxon>
        <taxon>Pseudomonas syringae</taxon>
    </lineage>
</organism>
<feature type="domain" description="Sigma-54 factor interaction" evidence="8">
    <location>
        <begin position="1"/>
        <end position="96"/>
    </location>
</feature>
<dbReference type="GO" id="GO:0006355">
    <property type="term" value="P:regulation of DNA-templated transcription"/>
    <property type="evidence" value="ECO:0007669"/>
    <property type="project" value="InterPro"/>
</dbReference>
<dbReference type="GO" id="GO:0000160">
    <property type="term" value="P:phosphorelay signal transduction system"/>
    <property type="evidence" value="ECO:0007669"/>
    <property type="project" value="UniProtKB-KW"/>
</dbReference>
<dbReference type="SUPFAM" id="SSF52540">
    <property type="entry name" value="P-loop containing nucleoside triphosphate hydrolases"/>
    <property type="match status" value="1"/>
</dbReference>
<dbReference type="Gene3D" id="3.40.50.300">
    <property type="entry name" value="P-loop containing nucleotide triphosphate hydrolases"/>
    <property type="match status" value="1"/>
</dbReference>
<dbReference type="Pfam" id="PF25601">
    <property type="entry name" value="AAA_lid_14"/>
    <property type="match status" value="1"/>
</dbReference>
<keyword evidence="5" id="KW-0805">Transcription regulation</keyword>
<keyword evidence="1" id="KW-0597">Phosphoprotein</keyword>
<dbReference type="PANTHER" id="PTHR32071:SF113">
    <property type="entry name" value="ALGINATE BIOSYNTHESIS TRANSCRIPTIONAL REGULATORY PROTEIN ALGB"/>
    <property type="match status" value="1"/>
</dbReference>
<comment type="caution">
    <text evidence="9">The sequence shown here is derived from an EMBL/GenBank/DDBJ whole genome shotgun (WGS) entry which is preliminary data.</text>
</comment>
<evidence type="ECO:0000313" key="9">
    <source>
        <dbReference type="EMBL" id="RMO28823.1"/>
    </source>
</evidence>
<evidence type="ECO:0000256" key="5">
    <source>
        <dbReference type="ARBA" id="ARBA00023015"/>
    </source>
</evidence>
<keyword evidence="7" id="KW-0804">Transcription</keyword>
<keyword evidence="4" id="KW-0902">Two-component regulatory system</keyword>
<accession>A0A3M3U6Z4</accession>
<evidence type="ECO:0000259" key="8">
    <source>
        <dbReference type="PROSITE" id="PS50045"/>
    </source>
</evidence>
<evidence type="ECO:0000256" key="6">
    <source>
        <dbReference type="ARBA" id="ARBA00023125"/>
    </source>
</evidence>
<evidence type="ECO:0000256" key="4">
    <source>
        <dbReference type="ARBA" id="ARBA00023012"/>
    </source>
</evidence>
<protein>
    <submittedName>
        <fullName evidence="9">Alginate biosynthesis transcriptional regulator AlgB</fullName>
    </submittedName>
</protein>
<dbReference type="InterPro" id="IPR058031">
    <property type="entry name" value="AAA_lid_NorR"/>
</dbReference>
<dbReference type="FunFam" id="1.10.8.60:FF:000120">
    <property type="entry name" value="Sigma-54-dependent Fis family transcriptional regulator"/>
    <property type="match status" value="1"/>
</dbReference>
<dbReference type="InterPro" id="IPR025944">
    <property type="entry name" value="Sigma_54_int_dom_CS"/>
</dbReference>
<evidence type="ECO:0000256" key="1">
    <source>
        <dbReference type="ARBA" id="ARBA00022553"/>
    </source>
</evidence>
<evidence type="ECO:0000313" key="10">
    <source>
        <dbReference type="Proteomes" id="UP000276886"/>
    </source>
</evidence>
<evidence type="ECO:0000256" key="7">
    <source>
        <dbReference type="ARBA" id="ARBA00023163"/>
    </source>
</evidence>
<dbReference type="InterPro" id="IPR002078">
    <property type="entry name" value="Sigma_54_int"/>
</dbReference>
<dbReference type="Proteomes" id="UP000276886">
    <property type="component" value="Unassembled WGS sequence"/>
</dbReference>
<dbReference type="Pfam" id="PF02954">
    <property type="entry name" value="HTH_8"/>
    <property type="match status" value="1"/>
</dbReference>
<dbReference type="PROSITE" id="PS00688">
    <property type="entry name" value="SIGMA54_INTERACT_3"/>
    <property type="match status" value="1"/>
</dbReference>
<dbReference type="InterPro" id="IPR009057">
    <property type="entry name" value="Homeodomain-like_sf"/>
</dbReference>
<dbReference type="Gene3D" id="1.10.10.60">
    <property type="entry name" value="Homeodomain-like"/>
    <property type="match status" value="1"/>
</dbReference>
<dbReference type="Pfam" id="PF00158">
    <property type="entry name" value="Sigma54_activat"/>
    <property type="match status" value="1"/>
</dbReference>
<name>A0A3M3U6Z4_PSESJ</name>
<evidence type="ECO:0000256" key="2">
    <source>
        <dbReference type="ARBA" id="ARBA00022741"/>
    </source>
</evidence>
<keyword evidence="2" id="KW-0547">Nucleotide-binding</keyword>
<evidence type="ECO:0000256" key="3">
    <source>
        <dbReference type="ARBA" id="ARBA00022840"/>
    </source>
</evidence>
<dbReference type="SUPFAM" id="SSF46689">
    <property type="entry name" value="Homeodomain-like"/>
    <property type="match status" value="1"/>
</dbReference>
<dbReference type="AlphaFoldDB" id="A0A3M3U6Z4"/>
<dbReference type="PANTHER" id="PTHR32071">
    <property type="entry name" value="TRANSCRIPTIONAL REGULATORY PROTEIN"/>
    <property type="match status" value="1"/>
</dbReference>
<dbReference type="GO" id="GO:0043565">
    <property type="term" value="F:sequence-specific DNA binding"/>
    <property type="evidence" value="ECO:0007669"/>
    <property type="project" value="InterPro"/>
</dbReference>
<reference evidence="9 10" key="1">
    <citation type="submission" date="2018-08" db="EMBL/GenBank/DDBJ databases">
        <title>Recombination of ecologically and evolutionarily significant loci maintains genetic cohesion in the Pseudomonas syringae species complex.</title>
        <authorList>
            <person name="Dillon M."/>
            <person name="Thakur S."/>
            <person name="Almeida R.N.D."/>
            <person name="Weir B.S."/>
            <person name="Guttman D.S."/>
        </authorList>
    </citation>
    <scope>NUCLEOTIDE SEQUENCE [LARGE SCALE GENOMIC DNA]</scope>
    <source>
        <strain evidence="9 10">ICMP 2788</strain>
    </source>
</reference>